<dbReference type="InterPro" id="IPR015424">
    <property type="entry name" value="PyrdxlP-dep_Trfase"/>
</dbReference>
<dbReference type="Gene3D" id="3.40.640.10">
    <property type="entry name" value="Type I PLP-dependent aspartate aminotransferase-like (Major domain)"/>
    <property type="match status" value="1"/>
</dbReference>
<comment type="cofactor">
    <cofactor evidence="1 6 7">
        <name>pyridoxal 5'-phosphate</name>
        <dbReference type="ChEBI" id="CHEBI:597326"/>
    </cofactor>
</comment>
<accession>A0A7K0C056</accession>
<dbReference type="EC" id="4.1.1.86" evidence="8"/>
<keyword evidence="3" id="KW-0210">Decarboxylase</keyword>
<sequence length="472" mass="50691">MRPEEFQEAVEQAATVLAAHLRDMQAGHGPVVSRKSPDQLRELMSLAGWITRGGMTPQTLGSFLETYLQEGTRLHHPGYMAHQCGVPSTGAAIADLVHGVTNNAMSLHEMGAAAVAAELEVVQWMLSKIGWSEPESGGVLVHGGSLANLTALHAARARAFPGAEEHGNPPSPVILAPPGAHVSVARAASIMGLGTHAVHPLPVDELGRVRPPIAAATMDTHRHAGSNILAVVVNSCAPATGLYDPLREIADHCRERDVWLHVDAAHGGSALLDPNLREHLDGIALADSVTWDAHKMLRTSTLAAGLLMRSRQDLDGLPGLKADYLFYGTRPGPDLMAHTIEGSKAELGLKVFLSLAWHGESGLARYVRDCHHNALFLWDLLADRDGFEVLTKPDFNIVCFRHRGSDADQVTIRDRLMDDGTFHLASSVIGGKRWLRATLISPNTDTATLTQMIHAVEQAGASSPPVRHDARP</sequence>
<dbReference type="Pfam" id="PF00282">
    <property type="entry name" value="Pyridoxal_deC"/>
    <property type="match status" value="1"/>
</dbReference>
<feature type="modified residue" description="N6-(pyridoxal phosphate)lysine" evidence="6">
    <location>
        <position position="295"/>
    </location>
</feature>
<dbReference type="AlphaFoldDB" id="A0A7K0C056"/>
<dbReference type="EMBL" id="WEGH01000003">
    <property type="protein sequence ID" value="MQY06811.1"/>
    <property type="molecule type" value="Genomic_DNA"/>
</dbReference>
<dbReference type="PANTHER" id="PTHR45677">
    <property type="entry name" value="GLUTAMATE DECARBOXYLASE-RELATED"/>
    <property type="match status" value="1"/>
</dbReference>
<dbReference type="GO" id="GO:0004058">
    <property type="term" value="F:aromatic-L-amino-acid decarboxylase activity"/>
    <property type="evidence" value="ECO:0007669"/>
    <property type="project" value="UniProtKB-ARBA"/>
</dbReference>
<keyword evidence="9" id="KW-1185">Reference proteome</keyword>
<proteinExistence type="inferred from homology"/>
<dbReference type="Proteomes" id="UP000487268">
    <property type="component" value="Unassembled WGS sequence"/>
</dbReference>
<comment type="similarity">
    <text evidence="2 7">Belongs to the group II decarboxylase family.</text>
</comment>
<organism evidence="8 9">
    <name type="scientific">Actinomadura macrotermitis</name>
    <dbReference type="NCBI Taxonomy" id="2585200"/>
    <lineage>
        <taxon>Bacteria</taxon>
        <taxon>Bacillati</taxon>
        <taxon>Actinomycetota</taxon>
        <taxon>Actinomycetes</taxon>
        <taxon>Streptosporangiales</taxon>
        <taxon>Thermomonosporaceae</taxon>
        <taxon>Actinomadura</taxon>
    </lineage>
</organism>
<reference evidence="8 9" key="1">
    <citation type="submission" date="2019-10" db="EMBL/GenBank/DDBJ databases">
        <title>Actinomadura rubteroloni sp. nov. and Actinomadura macrotermitis sp. nov., isolated from the gut of fungus growing-termite Macrotermes natalensis.</title>
        <authorList>
            <person name="Benndorf R."/>
            <person name="Martin K."/>
            <person name="Kuefner M."/>
            <person name="De Beer W."/>
            <person name="Kaster A.-K."/>
            <person name="Vollmers J."/>
            <person name="Poulsen M."/>
            <person name="Beemelmanns C."/>
        </authorList>
    </citation>
    <scope>NUCLEOTIDE SEQUENCE [LARGE SCALE GENOMIC DNA]</scope>
    <source>
        <strain evidence="8 9">RB68</strain>
    </source>
</reference>
<comment type="caution">
    <text evidence="8">The sequence shown here is derived from an EMBL/GenBank/DDBJ whole genome shotgun (WGS) entry which is preliminary data.</text>
</comment>
<evidence type="ECO:0000256" key="6">
    <source>
        <dbReference type="PIRSR" id="PIRSR602129-50"/>
    </source>
</evidence>
<dbReference type="GO" id="GO:0030170">
    <property type="term" value="F:pyridoxal phosphate binding"/>
    <property type="evidence" value="ECO:0007669"/>
    <property type="project" value="InterPro"/>
</dbReference>
<dbReference type="PANTHER" id="PTHR45677:SF8">
    <property type="entry name" value="CYSTEINE SULFINIC ACID DECARBOXYLASE"/>
    <property type="match status" value="1"/>
</dbReference>
<evidence type="ECO:0000313" key="8">
    <source>
        <dbReference type="EMBL" id="MQY06811.1"/>
    </source>
</evidence>
<dbReference type="SUPFAM" id="SSF53383">
    <property type="entry name" value="PLP-dependent transferases"/>
    <property type="match status" value="1"/>
</dbReference>
<dbReference type="InterPro" id="IPR015421">
    <property type="entry name" value="PyrdxlP-dep_Trfase_major"/>
</dbReference>
<dbReference type="GO" id="GO:0019752">
    <property type="term" value="P:carboxylic acid metabolic process"/>
    <property type="evidence" value="ECO:0007669"/>
    <property type="project" value="InterPro"/>
</dbReference>
<gene>
    <name evidence="8" type="primary">ddc_3</name>
    <name evidence="8" type="ORF">ACRB68_49070</name>
</gene>
<keyword evidence="5 7" id="KW-0456">Lyase</keyword>
<evidence type="ECO:0000256" key="4">
    <source>
        <dbReference type="ARBA" id="ARBA00022898"/>
    </source>
</evidence>
<evidence type="ECO:0000256" key="2">
    <source>
        <dbReference type="ARBA" id="ARBA00009533"/>
    </source>
</evidence>
<keyword evidence="4 6" id="KW-0663">Pyridoxal phosphate</keyword>
<name>A0A7K0C056_9ACTN</name>
<dbReference type="GO" id="GO:0005737">
    <property type="term" value="C:cytoplasm"/>
    <property type="evidence" value="ECO:0007669"/>
    <property type="project" value="TreeGrafter"/>
</dbReference>
<dbReference type="GO" id="GO:0033983">
    <property type="term" value="F:diaminobutyrate decarboxylase activity"/>
    <property type="evidence" value="ECO:0007669"/>
    <property type="project" value="UniProtKB-EC"/>
</dbReference>
<evidence type="ECO:0000256" key="1">
    <source>
        <dbReference type="ARBA" id="ARBA00001933"/>
    </source>
</evidence>
<evidence type="ECO:0000313" key="9">
    <source>
        <dbReference type="Proteomes" id="UP000487268"/>
    </source>
</evidence>
<dbReference type="RefSeq" id="WP_207709809.1">
    <property type="nucleotide sequence ID" value="NZ_WEGH01000003.1"/>
</dbReference>
<dbReference type="InterPro" id="IPR002129">
    <property type="entry name" value="PyrdxlP-dep_de-COase"/>
</dbReference>
<evidence type="ECO:0000256" key="5">
    <source>
        <dbReference type="ARBA" id="ARBA00023239"/>
    </source>
</evidence>
<protein>
    <submittedName>
        <fullName evidence="8">L-2,4-diaminobutyrate decarboxylase</fullName>
        <ecNumber evidence="8">4.1.1.86</ecNumber>
    </submittedName>
</protein>
<dbReference type="Gene3D" id="3.90.1150.170">
    <property type="match status" value="1"/>
</dbReference>
<evidence type="ECO:0000256" key="3">
    <source>
        <dbReference type="ARBA" id="ARBA00022793"/>
    </source>
</evidence>
<evidence type="ECO:0000256" key="7">
    <source>
        <dbReference type="RuleBase" id="RU000382"/>
    </source>
</evidence>